<protein>
    <recommendedName>
        <fullName evidence="1">HNH nuclease domain-containing protein</fullName>
    </recommendedName>
</protein>
<dbReference type="AlphaFoldDB" id="A0A7S0E5S8"/>
<dbReference type="InterPro" id="IPR003615">
    <property type="entry name" value="HNH_nuc"/>
</dbReference>
<dbReference type="InterPro" id="IPR029471">
    <property type="entry name" value="HNH_5"/>
</dbReference>
<dbReference type="PANTHER" id="PTHR33877">
    <property type="entry name" value="SLL1193 PROTEIN"/>
    <property type="match status" value="1"/>
</dbReference>
<dbReference type="CDD" id="cd00085">
    <property type="entry name" value="HNHc"/>
    <property type="match status" value="1"/>
</dbReference>
<evidence type="ECO:0000313" key="2">
    <source>
        <dbReference type="EMBL" id="CAD8475212.1"/>
    </source>
</evidence>
<dbReference type="Gene3D" id="1.10.30.50">
    <property type="match status" value="1"/>
</dbReference>
<proteinExistence type="predicted"/>
<accession>A0A7S0E5S8</accession>
<organism evidence="2">
    <name type="scientific">Phaeocystis antarctica</name>
    <dbReference type="NCBI Taxonomy" id="33657"/>
    <lineage>
        <taxon>Eukaryota</taxon>
        <taxon>Haptista</taxon>
        <taxon>Haptophyta</taxon>
        <taxon>Prymnesiophyceae</taxon>
        <taxon>Phaeocystales</taxon>
        <taxon>Phaeocystaceae</taxon>
        <taxon>Phaeocystis</taxon>
    </lineage>
</organism>
<gene>
    <name evidence="2" type="ORF">PANT1444_LOCUS4201</name>
</gene>
<evidence type="ECO:0000259" key="1">
    <source>
        <dbReference type="SMART" id="SM00507"/>
    </source>
</evidence>
<sequence>MLVSLLLYPRVDSGSVTGLCRRPCAISMSGRHERSSFRPAMANVERKTVMGAAAAAAGRQRARGGSGAVADELFSGDQGHLFPACLVLNADFSPLSYVPLSLWSWKDTVRAVFRGSAQVVSEYDEWIIRSPNLDLNLPSVIALKQYVPTSNTHPPAFTRRNVYLRDGFTCQYCVQAWPTEVLTYDHVVPVSKQGLNEWGNVVTCCTHCNAKKGSRLLKDLGGEMKLKTAPYMPSRFELHQKARMYPPKNLHADWKDYV</sequence>
<reference evidence="2" key="1">
    <citation type="submission" date="2021-01" db="EMBL/GenBank/DDBJ databases">
        <authorList>
            <person name="Corre E."/>
            <person name="Pelletier E."/>
            <person name="Niang G."/>
            <person name="Scheremetjew M."/>
            <person name="Finn R."/>
            <person name="Kale V."/>
            <person name="Holt S."/>
            <person name="Cochrane G."/>
            <person name="Meng A."/>
            <person name="Brown T."/>
            <person name="Cohen L."/>
        </authorList>
    </citation>
    <scope>NUCLEOTIDE SEQUENCE</scope>
    <source>
        <strain evidence="2">CCMP1374</strain>
    </source>
</reference>
<dbReference type="PANTHER" id="PTHR33877:SF2">
    <property type="entry name" value="OS07G0170200 PROTEIN"/>
    <property type="match status" value="1"/>
</dbReference>
<name>A0A7S0E5S8_9EUKA</name>
<dbReference type="EMBL" id="HBEP01007404">
    <property type="protein sequence ID" value="CAD8475212.1"/>
    <property type="molecule type" value="Transcribed_RNA"/>
</dbReference>
<feature type="domain" description="HNH nuclease" evidence="1">
    <location>
        <begin position="157"/>
        <end position="210"/>
    </location>
</feature>
<dbReference type="Pfam" id="PF14279">
    <property type="entry name" value="HNH_5"/>
    <property type="match status" value="1"/>
</dbReference>
<dbReference type="SMART" id="SM00507">
    <property type="entry name" value="HNHc"/>
    <property type="match status" value="1"/>
</dbReference>
<dbReference type="InterPro" id="IPR052892">
    <property type="entry name" value="NA-targeting_endonuclease"/>
</dbReference>